<comment type="caution">
    <text evidence="2">The sequence shown here is derived from an EMBL/GenBank/DDBJ whole genome shotgun (WGS) entry which is preliminary data.</text>
</comment>
<dbReference type="Proteomes" id="UP000295507">
    <property type="component" value="Unassembled WGS sequence"/>
</dbReference>
<name>A0A4R3RQQ4_9HYPH</name>
<sequence>MSRQEDQIVRARDFLDAYGVSADQRAAFPDLVLERLKALVAFMEKEAAQGSERYLKDIDEGHHRLFAADIGYIRVHRRRIAAGVMATWSTGCKPKGRSCHKAAARWSADRLPIAAAKSSESHIVAGSFLNPSRRPRQYVAVHAITEE</sequence>
<dbReference type="EMBL" id="SMBJ01000003">
    <property type="protein sequence ID" value="TCU27890.1"/>
    <property type="molecule type" value="Genomic_DNA"/>
</dbReference>
<evidence type="ECO:0000313" key="3">
    <source>
        <dbReference type="Proteomes" id="UP000295507"/>
    </source>
</evidence>
<dbReference type="RefSeq" id="WP_074060400.1">
    <property type="nucleotide sequence ID" value="NZ_SMBJ01000003.1"/>
</dbReference>
<protein>
    <submittedName>
        <fullName evidence="2">Uncharacterized protein</fullName>
    </submittedName>
</protein>
<dbReference type="EMBL" id="SMBK01000006">
    <property type="protein sequence ID" value="TCU37324.1"/>
    <property type="molecule type" value="Genomic_DNA"/>
</dbReference>
<reference evidence="3 4" key="1">
    <citation type="submission" date="2019-03" db="EMBL/GenBank/DDBJ databases">
        <title>Genomic Encyclopedia of Type Strains, Phase IV (KMG-V): Genome sequencing to study the core and pangenomes of soil and plant-associated prokaryotes.</title>
        <authorList>
            <person name="Whitman W."/>
        </authorList>
    </citation>
    <scope>NUCLEOTIDE SEQUENCE [LARGE SCALE GENOMIC DNA]</scope>
    <source>
        <strain evidence="1 4">Gr42</strain>
        <strain evidence="2 3">IE4868</strain>
    </source>
</reference>
<gene>
    <name evidence="2" type="ORF">EV129_106287</name>
    <name evidence="1" type="ORF">EV130_103295</name>
</gene>
<dbReference type="AlphaFoldDB" id="A0A4R3RQQ4"/>
<evidence type="ECO:0000313" key="4">
    <source>
        <dbReference type="Proteomes" id="UP000295547"/>
    </source>
</evidence>
<proteinExistence type="predicted"/>
<organism evidence="2 3">
    <name type="scientific">Rhizobium azibense</name>
    <dbReference type="NCBI Taxonomy" id="1136135"/>
    <lineage>
        <taxon>Bacteria</taxon>
        <taxon>Pseudomonadati</taxon>
        <taxon>Pseudomonadota</taxon>
        <taxon>Alphaproteobacteria</taxon>
        <taxon>Hyphomicrobiales</taxon>
        <taxon>Rhizobiaceae</taxon>
        <taxon>Rhizobium/Agrobacterium group</taxon>
        <taxon>Rhizobium</taxon>
    </lineage>
</organism>
<dbReference type="Proteomes" id="UP000295547">
    <property type="component" value="Unassembled WGS sequence"/>
</dbReference>
<evidence type="ECO:0000313" key="1">
    <source>
        <dbReference type="EMBL" id="TCU27890.1"/>
    </source>
</evidence>
<keyword evidence="4" id="KW-1185">Reference proteome</keyword>
<accession>A0A4R3RQQ4</accession>
<evidence type="ECO:0000313" key="2">
    <source>
        <dbReference type="EMBL" id="TCU37324.1"/>
    </source>
</evidence>